<dbReference type="InterPro" id="IPR007221">
    <property type="entry name" value="MreC"/>
</dbReference>
<dbReference type="InterPro" id="IPR042177">
    <property type="entry name" value="Cell/Rod_1"/>
</dbReference>
<proteinExistence type="inferred from homology"/>
<dbReference type="GO" id="GO:0005886">
    <property type="term" value="C:plasma membrane"/>
    <property type="evidence" value="ECO:0007669"/>
    <property type="project" value="TreeGrafter"/>
</dbReference>
<dbReference type="PROSITE" id="PS51257">
    <property type="entry name" value="PROKAR_LIPOPROTEIN"/>
    <property type="match status" value="1"/>
</dbReference>
<evidence type="ECO:0000256" key="3">
    <source>
        <dbReference type="ARBA" id="ARBA00022960"/>
    </source>
</evidence>
<accession>A0A3D3R7C2</accession>
<dbReference type="GO" id="GO:0008360">
    <property type="term" value="P:regulation of cell shape"/>
    <property type="evidence" value="ECO:0007669"/>
    <property type="project" value="UniProtKB-KW"/>
</dbReference>
<evidence type="ECO:0000313" key="7">
    <source>
        <dbReference type="EMBL" id="HCO24486.1"/>
    </source>
</evidence>
<dbReference type="InterPro" id="IPR042175">
    <property type="entry name" value="Cell/Rod_MreC_2"/>
</dbReference>
<dbReference type="Pfam" id="PF04085">
    <property type="entry name" value="MreC"/>
    <property type="match status" value="1"/>
</dbReference>
<organism evidence="7 8">
    <name type="scientific">Gimesia maris</name>
    <dbReference type="NCBI Taxonomy" id="122"/>
    <lineage>
        <taxon>Bacteria</taxon>
        <taxon>Pseudomonadati</taxon>
        <taxon>Planctomycetota</taxon>
        <taxon>Planctomycetia</taxon>
        <taxon>Planctomycetales</taxon>
        <taxon>Planctomycetaceae</taxon>
        <taxon>Gimesia</taxon>
    </lineage>
</organism>
<protein>
    <recommendedName>
        <fullName evidence="2">Cell shape-determining protein MreC</fullName>
    </recommendedName>
    <alternativeName>
        <fullName evidence="4">Cell shape protein MreC</fullName>
    </alternativeName>
</protein>
<dbReference type="AlphaFoldDB" id="A0A3D3R7C2"/>
<dbReference type="InterPro" id="IPR055342">
    <property type="entry name" value="MreC_beta-barrel_core"/>
</dbReference>
<gene>
    <name evidence="7" type="ORF">DIT97_16170</name>
</gene>
<keyword evidence="3" id="KW-0133">Cell shape</keyword>
<name>A0A3D3R7C2_9PLAN</name>
<dbReference type="PANTHER" id="PTHR34138">
    <property type="entry name" value="CELL SHAPE-DETERMINING PROTEIN MREC"/>
    <property type="match status" value="1"/>
</dbReference>
<dbReference type="PANTHER" id="PTHR34138:SF1">
    <property type="entry name" value="CELL SHAPE-DETERMINING PROTEIN MREC"/>
    <property type="match status" value="1"/>
</dbReference>
<evidence type="ECO:0000313" key="8">
    <source>
        <dbReference type="Proteomes" id="UP000263642"/>
    </source>
</evidence>
<evidence type="ECO:0000256" key="4">
    <source>
        <dbReference type="ARBA" id="ARBA00032089"/>
    </source>
</evidence>
<comment type="caution">
    <text evidence="7">The sequence shown here is derived from an EMBL/GenBank/DDBJ whole genome shotgun (WGS) entry which is preliminary data.</text>
</comment>
<evidence type="ECO:0000256" key="5">
    <source>
        <dbReference type="SAM" id="Coils"/>
    </source>
</evidence>
<evidence type="ECO:0000259" key="6">
    <source>
        <dbReference type="Pfam" id="PF04085"/>
    </source>
</evidence>
<sequence>MKRETRFSEIKLVLLALLVSGCLYAMPVVYSSRLYHLIRDAARPGLILVQQIKAWESTVAKPESPDPRTEQLERQLNESEQANRRLELQTLQVSEELQRLKQTGVPNYQTHSSDRLLVPDLLEAQILGESAISLLREGQFLNQGREQGVFESSFVLESDYPLIDQGTAQGIKAGYALYAGQAVIGKIDEVGSWTSSLIPITSVKYRGSARIARRTEQGLQLGTDGILVGLGEGKCELLQIPPTESIQVGQDVYTGEVDRELPLSMQSTLGQPMYYGRVVEAELPRGAPYWKIIVEPAVKLSEVKQVSVLRQIINPRRMLAN</sequence>
<comment type="similarity">
    <text evidence="1">Belongs to the MreC family.</text>
</comment>
<dbReference type="Gene3D" id="2.40.10.340">
    <property type="entry name" value="Rod shape-determining protein MreC, domain 1"/>
    <property type="match status" value="1"/>
</dbReference>
<evidence type="ECO:0000256" key="2">
    <source>
        <dbReference type="ARBA" id="ARBA00013855"/>
    </source>
</evidence>
<reference evidence="7 8" key="1">
    <citation type="journal article" date="2018" name="Nat. Biotechnol.">
        <title>A standardized bacterial taxonomy based on genome phylogeny substantially revises the tree of life.</title>
        <authorList>
            <person name="Parks D.H."/>
            <person name="Chuvochina M."/>
            <person name="Waite D.W."/>
            <person name="Rinke C."/>
            <person name="Skarshewski A."/>
            <person name="Chaumeil P.A."/>
            <person name="Hugenholtz P."/>
        </authorList>
    </citation>
    <scope>NUCLEOTIDE SEQUENCE [LARGE SCALE GENOMIC DNA]</scope>
    <source>
        <strain evidence="7">UBA9375</strain>
    </source>
</reference>
<evidence type="ECO:0000256" key="1">
    <source>
        <dbReference type="ARBA" id="ARBA00009369"/>
    </source>
</evidence>
<feature type="domain" description="Rod shape-determining protein MreC beta-barrel core" evidence="6">
    <location>
        <begin position="159"/>
        <end position="309"/>
    </location>
</feature>
<dbReference type="EMBL" id="DQAY01000097">
    <property type="protein sequence ID" value="HCO24486.1"/>
    <property type="molecule type" value="Genomic_DNA"/>
</dbReference>
<feature type="coiled-coil region" evidence="5">
    <location>
        <begin position="69"/>
        <end position="103"/>
    </location>
</feature>
<dbReference type="Proteomes" id="UP000263642">
    <property type="component" value="Unassembled WGS sequence"/>
</dbReference>
<keyword evidence="5" id="KW-0175">Coiled coil</keyword>
<dbReference type="Gene3D" id="2.40.10.350">
    <property type="entry name" value="Rod shape-determining protein MreC, domain 2"/>
    <property type="match status" value="1"/>
</dbReference>